<comment type="caution">
    <text evidence="8">The sequence shown here is derived from an EMBL/GenBank/DDBJ whole genome shotgun (WGS) entry which is preliminary data.</text>
</comment>
<dbReference type="EMBL" id="CAMXCT020002779">
    <property type="protein sequence ID" value="CAL1153744.1"/>
    <property type="molecule type" value="Genomic_DNA"/>
</dbReference>
<evidence type="ECO:0000256" key="1">
    <source>
        <dbReference type="ARBA" id="ARBA00005641"/>
    </source>
</evidence>
<keyword evidence="5" id="KW-0472">Membrane</keyword>
<dbReference type="PANTHER" id="PTHR31263:SF0">
    <property type="entry name" value="CELLULASE FAMILY PROTEIN (AFU_ORTHOLOGUE AFUA_5G14560)"/>
    <property type="match status" value="1"/>
</dbReference>
<evidence type="ECO:0000256" key="2">
    <source>
        <dbReference type="ARBA" id="ARBA00022801"/>
    </source>
</evidence>
<feature type="domain" description="Glycoside hydrolase family 5" evidence="7">
    <location>
        <begin position="68"/>
        <end position="278"/>
    </location>
</feature>
<keyword evidence="10" id="KW-1185">Reference proteome</keyword>
<organism evidence="8">
    <name type="scientific">Cladocopium goreaui</name>
    <dbReference type="NCBI Taxonomy" id="2562237"/>
    <lineage>
        <taxon>Eukaryota</taxon>
        <taxon>Sar</taxon>
        <taxon>Alveolata</taxon>
        <taxon>Dinophyceae</taxon>
        <taxon>Suessiales</taxon>
        <taxon>Symbiodiniaceae</taxon>
        <taxon>Cladocopium</taxon>
    </lineage>
</organism>
<dbReference type="InterPro" id="IPR017853">
    <property type="entry name" value="GH"/>
</dbReference>
<comment type="similarity">
    <text evidence="1 4">Belongs to the glycosyl hydrolase 5 (cellulase A) family.</text>
</comment>
<dbReference type="Proteomes" id="UP001152797">
    <property type="component" value="Unassembled WGS sequence"/>
</dbReference>
<dbReference type="GO" id="GO:0004553">
    <property type="term" value="F:hydrolase activity, hydrolyzing O-glycosyl compounds"/>
    <property type="evidence" value="ECO:0007669"/>
    <property type="project" value="InterPro"/>
</dbReference>
<dbReference type="Gene3D" id="3.20.20.80">
    <property type="entry name" value="Glycosidases"/>
    <property type="match status" value="2"/>
</dbReference>
<dbReference type="SUPFAM" id="SSF51445">
    <property type="entry name" value="(Trans)glycosidases"/>
    <property type="match status" value="1"/>
</dbReference>
<dbReference type="PANTHER" id="PTHR31263">
    <property type="entry name" value="CELLULASE FAMILY PROTEIN (AFU_ORTHOLOGUE AFUA_5G14560)"/>
    <property type="match status" value="1"/>
</dbReference>
<evidence type="ECO:0000256" key="4">
    <source>
        <dbReference type="RuleBase" id="RU361153"/>
    </source>
</evidence>
<reference evidence="8" key="1">
    <citation type="submission" date="2022-10" db="EMBL/GenBank/DDBJ databases">
        <authorList>
            <person name="Chen Y."/>
            <person name="Dougan E. K."/>
            <person name="Chan C."/>
            <person name="Rhodes N."/>
            <person name="Thang M."/>
        </authorList>
    </citation>
    <scope>NUCLEOTIDE SEQUENCE</scope>
</reference>
<feature type="transmembrane region" description="Helical" evidence="5">
    <location>
        <begin position="327"/>
        <end position="350"/>
    </location>
</feature>
<dbReference type="EMBL" id="CAMXCT030002779">
    <property type="protein sequence ID" value="CAL4787681.1"/>
    <property type="molecule type" value="Genomic_DNA"/>
</dbReference>
<dbReference type="OrthoDB" id="442731at2759"/>
<feature type="transmembrane region" description="Helical" evidence="5">
    <location>
        <begin position="370"/>
        <end position="388"/>
    </location>
</feature>
<reference evidence="9 10" key="2">
    <citation type="submission" date="2024-05" db="EMBL/GenBank/DDBJ databases">
        <authorList>
            <person name="Chen Y."/>
            <person name="Shah S."/>
            <person name="Dougan E. K."/>
            <person name="Thang M."/>
            <person name="Chan C."/>
        </authorList>
    </citation>
    <scope>NUCLEOTIDE SEQUENCE [LARGE SCALE GENOMIC DNA]</scope>
</reference>
<name>A0A9P1G469_9DINO</name>
<keyword evidence="3 4" id="KW-0326">Glycosidase</keyword>
<proteinExistence type="inferred from homology"/>
<evidence type="ECO:0000313" key="10">
    <source>
        <dbReference type="Proteomes" id="UP001152797"/>
    </source>
</evidence>
<keyword evidence="5" id="KW-1133">Transmembrane helix</keyword>
<dbReference type="GO" id="GO:0000272">
    <property type="term" value="P:polysaccharide catabolic process"/>
    <property type="evidence" value="ECO:0007669"/>
    <property type="project" value="InterPro"/>
</dbReference>
<evidence type="ECO:0000256" key="5">
    <source>
        <dbReference type="SAM" id="Phobius"/>
    </source>
</evidence>
<evidence type="ECO:0000313" key="8">
    <source>
        <dbReference type="EMBL" id="CAI4000369.1"/>
    </source>
</evidence>
<feature type="signal peptide" evidence="6">
    <location>
        <begin position="1"/>
        <end position="22"/>
    </location>
</feature>
<keyword evidence="6" id="KW-0732">Signal</keyword>
<dbReference type="Pfam" id="PF00150">
    <property type="entry name" value="Cellulase"/>
    <property type="match status" value="1"/>
</dbReference>
<evidence type="ECO:0000259" key="7">
    <source>
        <dbReference type="Pfam" id="PF00150"/>
    </source>
</evidence>
<sequence>MVFRFWLCLFLQLPTSLLGGAALVPRERFPLRVEGRFIVDRLGERVKWACVNWYGPESISFTFGGLEKRPVEDVVKRISDLGFNCVRVAYSLEAHVRNPTLEEQFVKANRFLIGKTFLDGFDAGIEALSNAGLMVIIDQHVSRAGYCCHWSQDEGLWYVPGYPEETWIQSLVNMTQRYKGNPFVVGMDLRNEVHDLHSNPKWGSGLMMTWGDGNPKTDWAAAATRAGNRVLAENQDMLIVVMALCFGMELRPMRSQPISLDLPNRVVYQTHNYIEYQFWNLITRDLGISFSTLRIATLISGVFFAAILSFLSRSWRRTGRAYPPRQLLLVSLGAWLTVFSCLFLGVAFAAYKAACTYCEWGAQQDFLPWVYFWSLTAVVGLVLVVVSWRPSGTASVAELLQVDKYVMQSDESCDEETDLFQKSDDRGGGSSGSGRDITKPWDRGLVIRLQCFIVSVILLVMCGVGLFAAIVVDTYWFYERWLDKQWGFALEEGQPFTAPVWMGEFGYLNHGPFWLMFMRYLSSRDVDFAYWAINGIKYSEGFNGADGVYRPLPGGARWVVELYGILGPDWQTVKKAWMVRDLQALMDSPSRWLPTDIGCVTDFLGHFCDVPFRGPDV</sequence>
<evidence type="ECO:0000256" key="3">
    <source>
        <dbReference type="ARBA" id="ARBA00023295"/>
    </source>
</evidence>
<feature type="transmembrane region" description="Helical" evidence="5">
    <location>
        <begin position="445"/>
        <end position="478"/>
    </location>
</feature>
<gene>
    <name evidence="8" type="ORF">C1SCF055_LOCUS26490</name>
</gene>
<feature type="transmembrane region" description="Helical" evidence="5">
    <location>
        <begin position="295"/>
        <end position="315"/>
    </location>
</feature>
<dbReference type="InterPro" id="IPR001547">
    <property type="entry name" value="Glyco_hydro_5"/>
</dbReference>
<protein>
    <recommendedName>
        <fullName evidence="7">Glycoside hydrolase family 5 domain-containing protein</fullName>
    </recommendedName>
</protein>
<dbReference type="AlphaFoldDB" id="A0A9P1G469"/>
<dbReference type="EMBL" id="CAMXCT010002779">
    <property type="protein sequence ID" value="CAI4000369.1"/>
    <property type="molecule type" value="Genomic_DNA"/>
</dbReference>
<evidence type="ECO:0000256" key="6">
    <source>
        <dbReference type="SAM" id="SignalP"/>
    </source>
</evidence>
<feature type="chain" id="PRO_5043272449" description="Glycoside hydrolase family 5 domain-containing protein" evidence="6">
    <location>
        <begin position="23"/>
        <end position="617"/>
    </location>
</feature>
<keyword evidence="2 4" id="KW-0378">Hydrolase</keyword>
<evidence type="ECO:0000313" key="9">
    <source>
        <dbReference type="EMBL" id="CAL4787681.1"/>
    </source>
</evidence>
<keyword evidence="5" id="KW-0812">Transmembrane</keyword>
<accession>A0A9P1G469</accession>